<keyword evidence="5" id="KW-1185">Reference proteome</keyword>
<feature type="domain" description="Azaphilone pigments biosynthesis cluster protein L N-terminal" evidence="3">
    <location>
        <begin position="2"/>
        <end position="150"/>
    </location>
</feature>
<dbReference type="EMBL" id="KZ613967">
    <property type="protein sequence ID" value="PMD30401.1"/>
    <property type="molecule type" value="Genomic_DNA"/>
</dbReference>
<dbReference type="STRING" id="1149755.A0A2J6QVW8"/>
<evidence type="ECO:0000313" key="5">
    <source>
        <dbReference type="Proteomes" id="UP000235786"/>
    </source>
</evidence>
<proteinExistence type="predicted"/>
<feature type="chain" id="PRO_5014466086" description="Azaphilone pigments biosynthesis cluster protein L N-terminal domain-containing protein" evidence="2">
    <location>
        <begin position="19"/>
        <end position="793"/>
    </location>
</feature>
<reference evidence="4" key="1">
    <citation type="submission" date="2016-04" db="EMBL/GenBank/DDBJ databases">
        <title>A degradative enzymes factory behind the ericoid mycorrhizal symbiosis.</title>
        <authorList>
            <consortium name="DOE Joint Genome Institute"/>
            <person name="Martino E."/>
            <person name="Morin E."/>
            <person name="Grelet G."/>
            <person name="Kuo A."/>
            <person name="Kohler A."/>
            <person name="Daghino S."/>
            <person name="Barry K."/>
            <person name="Choi C."/>
            <person name="Cichocki N."/>
            <person name="Clum A."/>
            <person name="Copeland A."/>
            <person name="Hainaut M."/>
            <person name="Haridas S."/>
            <person name="Labutti K."/>
            <person name="Lindquist E."/>
            <person name="Lipzen A."/>
            <person name="Khouja H.-R."/>
            <person name="Murat C."/>
            <person name="Ohm R."/>
            <person name="Olson A."/>
            <person name="Spatafora J."/>
            <person name="Veneault-Fourrey C."/>
            <person name="Henrissat B."/>
            <person name="Grigoriev I."/>
            <person name="Martin F."/>
            <person name="Perotto S."/>
        </authorList>
    </citation>
    <scope>NUCLEOTIDE SEQUENCE [LARGE SCALE GENOMIC DNA]</scope>
    <source>
        <strain evidence="4">F</strain>
    </source>
</reference>
<name>A0A2J6QVW8_HYAVF</name>
<sequence>MEALGAAASVVSLATILAQLIDGVTQLHGFWTSVKEVPKSLTWLSTDLEILHDILQSIESSSAQLSQTGDTSPLSGILQKCSSYIENLQETVKPLQSQAGDKPVKRAWRSVKAVFDSKKIESYRENLESAKATLLLAQSQLHYKQGLGTITSLQCHLATLSLEQARANTDILATSNEIKESVSQLGSILDQKIQSMALLTALSHENPLASFISSSVEKTISSVVQNTLKDISSQTRKTRVPRCRKACCRGRMPISDANELPGDDDHARLSKSANGPGIISENGIETIIISQEHPISEPVGRQDRKRRKYNHRFWKTYKTIFGTVSIHSCEVATEALKGTSKLPFTEADTCSTEIEIQFTPRLWLARTASSIRGALESAPNRSTWKFNIQYYPVVDENSDIFRACRKGDAKRMRNLFNNKQASPNDITQHGENLMMCALSNNILFGGNNKRFETCNLLLESGWRGSGNINDLYALDLVFSLGPYDIGRVYNDLDLCSLYEDDLKIARLLVERVDAEHLDSEIFIGSLYFSTSLSLPITPPALEYLCKQDRVDFSIKNIVREASLAVDWKLPIASPLKILLDCGVELSDLSRKDEDELILKRILASFFRMFNNPDDQRIGFNCTVLEFTTLLRAGVDTYAHLDSVNLTVTEVVKSDPDFTEVAWNLALEFYGWENNEDSVTDKISSSVGNMDEDLTTITSTNDSESGDADDQVLVSGNGDVSEHEDEKGDQIEDTSPSEVDETDACPNIPGAWIEEEPDWPDFPIRRNFRSKRSDFTGTCYNGVIWPRHMYIGRE</sequence>
<evidence type="ECO:0000313" key="4">
    <source>
        <dbReference type="EMBL" id="PMD30401.1"/>
    </source>
</evidence>
<dbReference type="Pfam" id="PF17111">
    <property type="entry name" value="PigL_N"/>
    <property type="match status" value="1"/>
</dbReference>
<feature type="compositionally biased region" description="Basic and acidic residues" evidence="1">
    <location>
        <begin position="719"/>
        <end position="729"/>
    </location>
</feature>
<dbReference type="OrthoDB" id="3200163at2759"/>
<evidence type="ECO:0000256" key="2">
    <source>
        <dbReference type="SAM" id="SignalP"/>
    </source>
</evidence>
<feature type="signal peptide" evidence="2">
    <location>
        <begin position="1"/>
        <end position="18"/>
    </location>
</feature>
<dbReference type="AlphaFoldDB" id="A0A2J6QVW8"/>
<evidence type="ECO:0000259" key="3">
    <source>
        <dbReference type="Pfam" id="PF17111"/>
    </source>
</evidence>
<keyword evidence="2" id="KW-0732">Signal</keyword>
<evidence type="ECO:0000256" key="1">
    <source>
        <dbReference type="SAM" id="MobiDB-lite"/>
    </source>
</evidence>
<organism evidence="4 5">
    <name type="scientific">Hyaloscypha variabilis (strain UAMH 11265 / GT02V1 / F)</name>
    <name type="common">Meliniomyces variabilis</name>
    <dbReference type="NCBI Taxonomy" id="1149755"/>
    <lineage>
        <taxon>Eukaryota</taxon>
        <taxon>Fungi</taxon>
        <taxon>Dikarya</taxon>
        <taxon>Ascomycota</taxon>
        <taxon>Pezizomycotina</taxon>
        <taxon>Leotiomycetes</taxon>
        <taxon>Helotiales</taxon>
        <taxon>Hyaloscyphaceae</taxon>
        <taxon>Hyaloscypha</taxon>
        <taxon>Hyaloscypha variabilis</taxon>
    </lineage>
</organism>
<protein>
    <recommendedName>
        <fullName evidence="3">Azaphilone pigments biosynthesis cluster protein L N-terminal domain-containing protein</fullName>
    </recommendedName>
</protein>
<dbReference type="InterPro" id="IPR031348">
    <property type="entry name" value="PigL_N"/>
</dbReference>
<feature type="region of interest" description="Disordered" evidence="1">
    <location>
        <begin position="692"/>
        <end position="742"/>
    </location>
</feature>
<accession>A0A2J6QVW8</accession>
<gene>
    <name evidence="4" type="ORF">L207DRAFT_641657</name>
</gene>
<dbReference type="Proteomes" id="UP000235786">
    <property type="component" value="Unassembled WGS sequence"/>
</dbReference>